<dbReference type="PANTHER" id="PTHR37049:SF4">
    <property type="entry name" value="RHODANESE DOMAIN-CONTAINING PROTEIN"/>
    <property type="match status" value="1"/>
</dbReference>
<evidence type="ECO:0000259" key="1">
    <source>
        <dbReference type="Pfam" id="PF23658"/>
    </source>
</evidence>
<organism evidence="2 3">
    <name type="scientific">Cudoniella acicularis</name>
    <dbReference type="NCBI Taxonomy" id="354080"/>
    <lineage>
        <taxon>Eukaryota</taxon>
        <taxon>Fungi</taxon>
        <taxon>Dikarya</taxon>
        <taxon>Ascomycota</taxon>
        <taxon>Pezizomycotina</taxon>
        <taxon>Leotiomycetes</taxon>
        <taxon>Helotiales</taxon>
        <taxon>Tricladiaceae</taxon>
        <taxon>Cudoniella</taxon>
    </lineage>
</organism>
<dbReference type="PANTHER" id="PTHR37049">
    <property type="entry name" value="PEPTIDASE S41 FAMILY PROTEIN"/>
    <property type="match status" value="1"/>
</dbReference>
<reference evidence="2 3" key="1">
    <citation type="submission" date="2020-03" db="EMBL/GenBank/DDBJ databases">
        <title>Draft Genome Sequence of Cudoniella acicularis.</title>
        <authorList>
            <person name="Buettner E."/>
            <person name="Kellner H."/>
        </authorList>
    </citation>
    <scope>NUCLEOTIDE SEQUENCE [LARGE SCALE GENOMIC DNA]</scope>
    <source>
        <strain evidence="2 3">DSM 108380</strain>
    </source>
</reference>
<dbReference type="InterPro" id="IPR052766">
    <property type="entry name" value="S41A_metabolite_peptidase"/>
</dbReference>
<dbReference type="AlphaFoldDB" id="A0A8H4RGY0"/>
<protein>
    <recommendedName>
        <fullName evidence="1">CPAF-like PDZ domain-containing protein</fullName>
    </recommendedName>
</protein>
<dbReference type="EMBL" id="JAAMPI010000721">
    <property type="protein sequence ID" value="KAF4629086.1"/>
    <property type="molecule type" value="Genomic_DNA"/>
</dbReference>
<keyword evidence="3" id="KW-1185">Reference proteome</keyword>
<proteinExistence type="predicted"/>
<dbReference type="Proteomes" id="UP000566819">
    <property type="component" value="Unassembled WGS sequence"/>
</dbReference>
<feature type="domain" description="CPAF-like PDZ" evidence="1">
    <location>
        <begin position="179"/>
        <end position="239"/>
    </location>
</feature>
<sequence length="436" mass="46706">MIAAVAAVEDVVGLPGSLNKPNSCPSGSAPCAVVSSSASAQLATARAAQATIDAQLAFDCLNSVSLRVKEAMDLVDTVRSYIEWQSDSAYLKDPPADYPFPPADILGALDAVRTNVMTGTYKNEYQFQAALFQTFNQAHDGHFAFYSDALTKAFIFRRQVALVSVSNDGIEIPKIYVYNAGYNAMFFSKASLAGIGTTGFFQIGGPFGFIWPGAKTTLQFENGTTTTYRNQAAVRGNFTGVTDGDSFYQKFCTGPTPTSSLVPTSSTATISSTTSTSATPKATAIPDYPAPAIVNSDAVISGYYLTEPGIQDVAVLSVLDFLPKSPAEFKCFPNFDAKFGAAKDKTDSFTKLIRLNIDDPLITSNTTYGIGIDITGYGNRKNFTQPFAAEDIILVYDGFCASTCTIFSEFMRLQTNVKGVQSYSMALIYGDAQRAL</sequence>
<gene>
    <name evidence="2" type="ORF">G7Y89_g9059</name>
</gene>
<dbReference type="InterPro" id="IPR056186">
    <property type="entry name" value="PDZ_CPAF-rel"/>
</dbReference>
<evidence type="ECO:0000313" key="2">
    <source>
        <dbReference type="EMBL" id="KAF4629086.1"/>
    </source>
</evidence>
<comment type="caution">
    <text evidence="2">The sequence shown here is derived from an EMBL/GenBank/DDBJ whole genome shotgun (WGS) entry which is preliminary data.</text>
</comment>
<accession>A0A8H4RGY0</accession>
<dbReference type="Pfam" id="PF23658">
    <property type="entry name" value="PDZ_CPAF_rel"/>
    <property type="match status" value="1"/>
</dbReference>
<dbReference type="OrthoDB" id="27214at2759"/>
<evidence type="ECO:0000313" key="3">
    <source>
        <dbReference type="Proteomes" id="UP000566819"/>
    </source>
</evidence>
<name>A0A8H4RGY0_9HELO</name>